<name>A0A4R3MW65_9BACI</name>
<feature type="transmembrane region" description="Helical" evidence="1">
    <location>
        <begin position="67"/>
        <end position="90"/>
    </location>
</feature>
<keyword evidence="3" id="KW-1185">Reference proteome</keyword>
<evidence type="ECO:0000313" key="3">
    <source>
        <dbReference type="Proteomes" id="UP000294650"/>
    </source>
</evidence>
<keyword evidence="1" id="KW-1133">Transmembrane helix</keyword>
<dbReference type="EMBL" id="SMAN01000015">
    <property type="protein sequence ID" value="TCT19987.1"/>
    <property type="molecule type" value="Genomic_DNA"/>
</dbReference>
<feature type="transmembrane region" description="Helical" evidence="1">
    <location>
        <begin position="40"/>
        <end position="60"/>
    </location>
</feature>
<proteinExistence type="predicted"/>
<comment type="caution">
    <text evidence="2">The sequence shown here is derived from an EMBL/GenBank/DDBJ whole genome shotgun (WGS) entry which is preliminary data.</text>
</comment>
<evidence type="ECO:0000256" key="1">
    <source>
        <dbReference type="SAM" id="Phobius"/>
    </source>
</evidence>
<dbReference type="AlphaFoldDB" id="A0A4R3MW65"/>
<dbReference type="Proteomes" id="UP000294650">
    <property type="component" value="Unassembled WGS sequence"/>
</dbReference>
<protein>
    <recommendedName>
        <fullName evidence="4">Major facilitator superfamily (MFS) profile domain-containing protein</fullName>
    </recommendedName>
</protein>
<keyword evidence="1" id="KW-0472">Membrane</keyword>
<keyword evidence="1" id="KW-0812">Transmembrane</keyword>
<organism evidence="2 3">
    <name type="scientific">Melghiribacillus thermohalophilus</name>
    <dbReference type="NCBI Taxonomy" id="1324956"/>
    <lineage>
        <taxon>Bacteria</taxon>
        <taxon>Bacillati</taxon>
        <taxon>Bacillota</taxon>
        <taxon>Bacilli</taxon>
        <taxon>Bacillales</taxon>
        <taxon>Bacillaceae</taxon>
        <taxon>Melghiribacillus</taxon>
    </lineage>
</organism>
<sequence>MQMIYLIISCIFSILSGLPYLFIASDYNFFSIVTFGSSGLFAMFLPLIYAIIGLLFGLLLEKSSRRIILLICSSGFLFVNLIYVIAVGIML</sequence>
<reference evidence="2 3" key="1">
    <citation type="submission" date="2019-03" db="EMBL/GenBank/DDBJ databases">
        <title>Genomic Encyclopedia of Type Strains, Phase IV (KMG-IV): sequencing the most valuable type-strain genomes for metagenomic binning, comparative biology and taxonomic classification.</title>
        <authorList>
            <person name="Goeker M."/>
        </authorList>
    </citation>
    <scope>NUCLEOTIDE SEQUENCE [LARGE SCALE GENOMIC DNA]</scope>
    <source>
        <strain evidence="2 3">DSM 25894</strain>
    </source>
</reference>
<evidence type="ECO:0000313" key="2">
    <source>
        <dbReference type="EMBL" id="TCT19987.1"/>
    </source>
</evidence>
<gene>
    <name evidence="2" type="ORF">EDD68_11537</name>
</gene>
<accession>A0A4R3MW65</accession>
<evidence type="ECO:0008006" key="4">
    <source>
        <dbReference type="Google" id="ProtNLM"/>
    </source>
</evidence>